<evidence type="ECO:0000313" key="2">
    <source>
        <dbReference type="EMBL" id="KZS96345.1"/>
    </source>
</evidence>
<reference evidence="2 3" key="1">
    <citation type="journal article" date="2016" name="Mol. Biol. Evol.">
        <title>Comparative Genomics of Early-Diverging Mushroom-Forming Fungi Provides Insights into the Origins of Lignocellulose Decay Capabilities.</title>
        <authorList>
            <person name="Nagy L.G."/>
            <person name="Riley R."/>
            <person name="Tritt A."/>
            <person name="Adam C."/>
            <person name="Daum C."/>
            <person name="Floudas D."/>
            <person name="Sun H."/>
            <person name="Yadav J.S."/>
            <person name="Pangilinan J."/>
            <person name="Larsson K.H."/>
            <person name="Matsuura K."/>
            <person name="Barry K."/>
            <person name="Labutti K."/>
            <person name="Kuo R."/>
            <person name="Ohm R.A."/>
            <person name="Bhattacharya S.S."/>
            <person name="Shirouzu T."/>
            <person name="Yoshinaga Y."/>
            <person name="Martin F.M."/>
            <person name="Grigoriev I.V."/>
            <person name="Hibbett D.S."/>
        </authorList>
    </citation>
    <scope>NUCLEOTIDE SEQUENCE [LARGE SCALE GENOMIC DNA]</scope>
    <source>
        <strain evidence="2 3">HHB9708</strain>
    </source>
</reference>
<feature type="domain" description="BRCT" evidence="1">
    <location>
        <begin position="18"/>
        <end position="107"/>
    </location>
</feature>
<feature type="domain" description="BRCT" evidence="1">
    <location>
        <begin position="155"/>
        <end position="239"/>
    </location>
</feature>
<accession>A0A164XW40</accession>
<dbReference type="EMBL" id="KV419399">
    <property type="protein sequence ID" value="KZS96345.1"/>
    <property type="molecule type" value="Genomic_DNA"/>
</dbReference>
<dbReference type="InterPro" id="IPR001357">
    <property type="entry name" value="BRCT_dom"/>
</dbReference>
<organism evidence="2 3">
    <name type="scientific">Sistotremastrum niveocremeum HHB9708</name>
    <dbReference type="NCBI Taxonomy" id="1314777"/>
    <lineage>
        <taxon>Eukaryota</taxon>
        <taxon>Fungi</taxon>
        <taxon>Dikarya</taxon>
        <taxon>Basidiomycota</taxon>
        <taxon>Agaricomycotina</taxon>
        <taxon>Agaricomycetes</taxon>
        <taxon>Sistotremastrales</taxon>
        <taxon>Sistotremastraceae</taxon>
        <taxon>Sertulicium</taxon>
        <taxon>Sertulicium niveocremeum</taxon>
    </lineage>
</organism>
<proteinExistence type="predicted"/>
<dbReference type="InterPro" id="IPR036420">
    <property type="entry name" value="BRCT_dom_sf"/>
</dbReference>
<dbReference type="Proteomes" id="UP000076722">
    <property type="component" value="Unassembled WGS sequence"/>
</dbReference>
<keyword evidence="3" id="KW-1185">Reference proteome</keyword>
<name>A0A164XW40_9AGAM</name>
<protein>
    <recommendedName>
        <fullName evidence="1">BRCT domain-containing protein</fullName>
    </recommendedName>
</protein>
<evidence type="ECO:0000259" key="1">
    <source>
        <dbReference type="PROSITE" id="PS50172"/>
    </source>
</evidence>
<gene>
    <name evidence="2" type="ORF">SISNIDRAFT_547785</name>
</gene>
<sequence length="361" mass="41709">MSSSTKLVFAQNGLSSIFYLCKKTYSDEERNNLVNLIEKNGGVIGNNRELCCRTIMNLIPSNGPPDSPQYFFPERFTPFPREIVLHDNWIRETIVNGKWVPQDRFQGSERPPSIEDLRCPVTGDCFSVIEATKLFTFNDDEPLAFAVHDHESFKSRKEICRLIARHGGRVVKFDCASHYILMDPGFIRSTPQAIIPQSAISRPRADSREQRQMGIIVKVDWVLECVKQKKVVDWWNYKIFHRHESFSALGSERHEQQLIEDAIKRAPKGKHTLAVANEIHAELPYRTREYLSKKIKEYRISNRVRPSDPGRCAKVRQERNRREMEQQFKGMGWRTMAMVPSDEDNSILSPDALSELAKVTL</sequence>
<dbReference type="Gene3D" id="3.40.50.10190">
    <property type="entry name" value="BRCT domain"/>
    <property type="match status" value="1"/>
</dbReference>
<dbReference type="PROSITE" id="PS50172">
    <property type="entry name" value="BRCT"/>
    <property type="match status" value="2"/>
</dbReference>
<dbReference type="SUPFAM" id="SSF52113">
    <property type="entry name" value="BRCT domain"/>
    <property type="match status" value="2"/>
</dbReference>
<dbReference type="AlphaFoldDB" id="A0A164XW40"/>
<evidence type="ECO:0000313" key="3">
    <source>
        <dbReference type="Proteomes" id="UP000076722"/>
    </source>
</evidence>